<organism evidence="1 2">
    <name type="scientific">Sinorhizobium americanum</name>
    <dbReference type="NCBI Taxonomy" id="194963"/>
    <lineage>
        <taxon>Bacteria</taxon>
        <taxon>Pseudomonadati</taxon>
        <taxon>Pseudomonadota</taxon>
        <taxon>Alphaproteobacteria</taxon>
        <taxon>Hyphomicrobiales</taxon>
        <taxon>Rhizobiaceae</taxon>
        <taxon>Sinorhizobium/Ensifer group</taxon>
        <taxon>Sinorhizobium</taxon>
    </lineage>
</organism>
<keyword evidence="1" id="KW-0614">Plasmid</keyword>
<dbReference type="InterPro" id="IPR036388">
    <property type="entry name" value="WH-like_DNA-bd_sf"/>
</dbReference>
<dbReference type="GO" id="GO:0003677">
    <property type="term" value="F:DNA binding"/>
    <property type="evidence" value="ECO:0007669"/>
    <property type="project" value="InterPro"/>
</dbReference>
<dbReference type="AlphaFoldDB" id="A0A1L3LU53"/>
<protein>
    <recommendedName>
        <fullName evidence="3">HTH luxR-type domain-containing protein</fullName>
    </recommendedName>
</protein>
<proteinExistence type="predicted"/>
<dbReference type="Gene3D" id="1.10.10.10">
    <property type="entry name" value="Winged helix-like DNA-binding domain superfamily/Winged helix DNA-binding domain"/>
    <property type="match status" value="1"/>
</dbReference>
<keyword evidence="2" id="KW-1185">Reference proteome</keyword>
<name>A0A1L3LU53_9HYPH</name>
<dbReference type="KEGG" id="same:SAMCFNEI73_pB0428"/>
<dbReference type="InterPro" id="IPR016032">
    <property type="entry name" value="Sig_transdc_resp-reg_C-effctor"/>
</dbReference>
<gene>
    <name evidence="1" type="ORF">SAMCFNEI73_pB0428</name>
</gene>
<reference evidence="1 2" key="1">
    <citation type="submission" date="2015-10" db="EMBL/GenBank/DDBJ databases">
        <title>Genomic differences between typical nodule nitrogen-fixing rhizobial strains and those coming from bean seeds.</title>
        <authorList>
            <person name="Peralta H."/>
            <person name="Aguilar-Vera A."/>
            <person name="Diaz R."/>
            <person name="Mora Y."/>
            <person name="Martinez-Batallar G."/>
            <person name="Salazar E."/>
            <person name="Vargas-Lagunas C."/>
            <person name="Encarnacion S."/>
            <person name="Girard L."/>
            <person name="Mora J."/>
        </authorList>
    </citation>
    <scope>NUCLEOTIDE SEQUENCE [LARGE SCALE GENOMIC DNA]</scope>
    <source>
        <strain evidence="1 2">CFNEI 73</strain>
        <plasmid evidence="1 2">B</plasmid>
    </source>
</reference>
<sequence length="65" mass="7299">MFMTTWKLSPFERSCLRWISLGRSVSEIALLEGKSEAEINLCLERALVLLGAISMEDALKKADLI</sequence>
<dbReference type="GO" id="GO:0006355">
    <property type="term" value="P:regulation of DNA-templated transcription"/>
    <property type="evidence" value="ECO:0007669"/>
    <property type="project" value="InterPro"/>
</dbReference>
<evidence type="ECO:0000313" key="2">
    <source>
        <dbReference type="Proteomes" id="UP000182306"/>
    </source>
</evidence>
<accession>A0A1L3LU53</accession>
<dbReference type="SUPFAM" id="SSF46894">
    <property type="entry name" value="C-terminal effector domain of the bipartite response regulators"/>
    <property type="match status" value="1"/>
</dbReference>
<dbReference type="Proteomes" id="UP000182306">
    <property type="component" value="Plasmid B"/>
</dbReference>
<evidence type="ECO:0000313" key="1">
    <source>
        <dbReference type="EMBL" id="APG93624.1"/>
    </source>
</evidence>
<dbReference type="EMBL" id="CP013109">
    <property type="protein sequence ID" value="APG93624.1"/>
    <property type="molecule type" value="Genomic_DNA"/>
</dbReference>
<geneLocation type="plasmid" evidence="1 2">
    <name>B</name>
</geneLocation>
<evidence type="ECO:0008006" key="3">
    <source>
        <dbReference type="Google" id="ProtNLM"/>
    </source>
</evidence>